<dbReference type="Pfam" id="PF22905">
    <property type="entry name" value="Hydro_N_hd"/>
    <property type="match status" value="1"/>
</dbReference>
<feature type="compositionally biased region" description="Acidic residues" evidence="1">
    <location>
        <begin position="194"/>
        <end position="204"/>
    </location>
</feature>
<accession>A0A6N4WFL1</accession>
<evidence type="ECO:0000259" key="2">
    <source>
        <dbReference type="Pfam" id="PF22905"/>
    </source>
</evidence>
<proteinExistence type="predicted"/>
<organism evidence="3 4">
    <name type="scientific">Mycolicibacterium anyangense</name>
    <dbReference type="NCBI Taxonomy" id="1431246"/>
    <lineage>
        <taxon>Bacteria</taxon>
        <taxon>Bacillati</taxon>
        <taxon>Actinomycetota</taxon>
        <taxon>Actinomycetes</taxon>
        <taxon>Mycobacteriales</taxon>
        <taxon>Mycobacteriaceae</taxon>
        <taxon>Mycolicibacterium</taxon>
    </lineage>
</organism>
<feature type="domain" description="Predicted hydrolase N-terminal" evidence="2">
    <location>
        <begin position="6"/>
        <end position="185"/>
    </location>
</feature>
<dbReference type="RefSeq" id="WP_163806424.1">
    <property type="nucleotide sequence ID" value="NZ_AP022620.1"/>
</dbReference>
<evidence type="ECO:0000313" key="4">
    <source>
        <dbReference type="Proteomes" id="UP000467249"/>
    </source>
</evidence>
<dbReference type="InterPro" id="IPR054469">
    <property type="entry name" value="Pred_hydrolase_N"/>
</dbReference>
<reference evidence="3 4" key="1">
    <citation type="journal article" date="2019" name="Emerg. Microbes Infect.">
        <title>Comprehensive subspecies identification of 175 nontuberculous mycobacteria species based on 7547 genomic profiles.</title>
        <authorList>
            <person name="Matsumoto Y."/>
            <person name="Kinjo T."/>
            <person name="Motooka D."/>
            <person name="Nabeya D."/>
            <person name="Jung N."/>
            <person name="Uechi K."/>
            <person name="Horii T."/>
            <person name="Iida T."/>
            <person name="Fujita J."/>
            <person name="Nakamura S."/>
        </authorList>
    </citation>
    <scope>NUCLEOTIDE SEQUENCE [LARGE SCALE GENOMIC DNA]</scope>
    <source>
        <strain evidence="3 4">JCM 30275</strain>
    </source>
</reference>
<evidence type="ECO:0000256" key="1">
    <source>
        <dbReference type="SAM" id="MobiDB-lite"/>
    </source>
</evidence>
<dbReference type="KEGG" id="many:MANY_46750"/>
<feature type="region of interest" description="Disordered" evidence="1">
    <location>
        <begin position="187"/>
        <end position="210"/>
    </location>
</feature>
<evidence type="ECO:0000313" key="3">
    <source>
        <dbReference type="EMBL" id="BBZ79338.1"/>
    </source>
</evidence>
<gene>
    <name evidence="3" type="ORF">MANY_46750</name>
</gene>
<name>A0A6N4WFL1_9MYCO</name>
<sequence length="511" mass="53745">MSEYPNLTHISVGALIGEAGGDPWKVDATVQSGDPGAISDLGRAFFEAGACTAETYKEFTEAQARFRASWNREDGGHPINDSAEVQRATTRLMVQQDQLPAIGADLAGIAATLAETQRFSGMEVENLNTQLHYIDALIGQALTQHQDTAALEDSAITATANVLHQVTALRDDYSSKLNASLTTLRADHGYDPAPIEDADGDGELGPEQRGREATDWYEANQRAKDEALVNSGGAMTPEKSAAAARLRDLAATTDPAATPDARRLAGERLDDFRMANFVGPLPTDPVLGGDARSRARSRLDMQQRLERGTYGLPAMTADQATQALDEGEQYGRVVAVERAMTALTSQGMSEAGAKVVIMDLLHRAGDMAEVAGFPLKATETYADAIPQGRHAKLEDLLSPDDAVKWARIAKYAGNTGDALQFGIAFIDLLQNQGGDHKYEEFGEASGNVAGGIAAGWGAAALLGSVTGPWTTAAIVVAASYLGGEGGQKLGGMFGGLVDSSFASSNSDGKVG</sequence>
<dbReference type="Proteomes" id="UP000467249">
    <property type="component" value="Chromosome"/>
</dbReference>
<keyword evidence="4" id="KW-1185">Reference proteome</keyword>
<dbReference type="AlphaFoldDB" id="A0A6N4WFL1"/>
<protein>
    <recommendedName>
        <fullName evidence="2">Predicted hydrolase N-terminal domain-containing protein</fullName>
    </recommendedName>
</protein>
<dbReference type="EMBL" id="AP022620">
    <property type="protein sequence ID" value="BBZ79338.1"/>
    <property type="molecule type" value="Genomic_DNA"/>
</dbReference>